<dbReference type="SUPFAM" id="SSF51905">
    <property type="entry name" value="FAD/NAD(P)-binding domain"/>
    <property type="match status" value="1"/>
</dbReference>
<accession>A0ABV4DXC6</accession>
<dbReference type="PANTHER" id="PTHR42716:SF2">
    <property type="entry name" value="L-ASPARTATE OXIDASE, CHLOROPLASTIC"/>
    <property type="match status" value="1"/>
</dbReference>
<proteinExistence type="inferred from homology"/>
<organism evidence="15 16">
    <name type="scientific">Clostridium lapidicellarium</name>
    <dbReference type="NCBI Taxonomy" id="3240931"/>
    <lineage>
        <taxon>Bacteria</taxon>
        <taxon>Bacillati</taxon>
        <taxon>Bacillota</taxon>
        <taxon>Clostridia</taxon>
        <taxon>Eubacteriales</taxon>
        <taxon>Clostridiaceae</taxon>
        <taxon>Clostridium</taxon>
    </lineage>
</organism>
<dbReference type="SUPFAM" id="SSF46977">
    <property type="entry name" value="Succinate dehydrogenase/fumarate reductase flavoprotein C-terminal domain"/>
    <property type="match status" value="1"/>
</dbReference>
<dbReference type="Pfam" id="PF00890">
    <property type="entry name" value="FAD_binding_2"/>
    <property type="match status" value="1"/>
</dbReference>
<comment type="catalytic activity">
    <reaction evidence="10">
        <text>L-aspartate + O2 = iminosuccinate + H2O2</text>
        <dbReference type="Rhea" id="RHEA:25876"/>
        <dbReference type="ChEBI" id="CHEBI:15379"/>
        <dbReference type="ChEBI" id="CHEBI:16240"/>
        <dbReference type="ChEBI" id="CHEBI:29991"/>
        <dbReference type="ChEBI" id="CHEBI:77875"/>
        <dbReference type="EC" id="1.4.3.16"/>
    </reaction>
    <physiologicalReaction direction="left-to-right" evidence="10">
        <dbReference type="Rhea" id="RHEA:25877"/>
    </physiologicalReaction>
</comment>
<keyword evidence="9 12" id="KW-0560">Oxidoreductase</keyword>
<comment type="caution">
    <text evidence="15">The sequence shown here is derived from an EMBL/GenBank/DDBJ whole genome shotgun (WGS) entry which is preliminary data.</text>
</comment>
<dbReference type="Proteomes" id="UP001565220">
    <property type="component" value="Unassembled WGS sequence"/>
</dbReference>
<evidence type="ECO:0000256" key="10">
    <source>
        <dbReference type="ARBA" id="ARBA00048305"/>
    </source>
</evidence>
<protein>
    <recommendedName>
        <fullName evidence="5 11">L-aspartate oxidase</fullName>
        <ecNumber evidence="4 11">1.4.3.16</ecNumber>
    </recommendedName>
</protein>
<evidence type="ECO:0000256" key="4">
    <source>
        <dbReference type="ARBA" id="ARBA00012173"/>
    </source>
</evidence>
<keyword evidence="13" id="KW-0472">Membrane</keyword>
<keyword evidence="8 12" id="KW-0274">FAD</keyword>
<comment type="cofactor">
    <cofactor evidence="1 12">
        <name>FAD</name>
        <dbReference type="ChEBI" id="CHEBI:57692"/>
    </cofactor>
</comment>
<gene>
    <name evidence="15" type="primary">nadB</name>
    <name evidence="15" type="ORF">AB8S09_09675</name>
</gene>
<comment type="similarity">
    <text evidence="3 12">Belongs to the FAD-dependent oxidoreductase 2 family. NadB subfamily.</text>
</comment>
<keyword evidence="6 12" id="KW-0285">Flavoprotein</keyword>
<keyword evidence="16" id="KW-1185">Reference proteome</keyword>
<comment type="subcellular location">
    <subcellularLocation>
        <location evidence="12">Cytoplasm</location>
    </subcellularLocation>
</comment>
<dbReference type="NCBIfam" id="NF004820">
    <property type="entry name" value="PRK06175.1"/>
    <property type="match status" value="1"/>
</dbReference>
<dbReference type="InterPro" id="IPR003953">
    <property type="entry name" value="FAD-dep_OxRdtase_2_FAD-bd"/>
</dbReference>
<dbReference type="SUPFAM" id="SSF56425">
    <property type="entry name" value="Succinate dehydrogenase/fumarate reductase flavoprotein, catalytic domain"/>
    <property type="match status" value="1"/>
</dbReference>
<evidence type="ECO:0000256" key="8">
    <source>
        <dbReference type="ARBA" id="ARBA00022827"/>
    </source>
</evidence>
<reference evidence="15 16" key="1">
    <citation type="submission" date="2024-08" db="EMBL/GenBank/DDBJ databases">
        <title>Clostridium lapicellarii sp. nov., and Clostridium renhuaiense sp. nov., two species isolated from the mud in a fermentation cellar used for producing sauce-flavour Chinese liquors.</title>
        <authorList>
            <person name="Yang F."/>
            <person name="Wang H."/>
            <person name="Chen L.Q."/>
            <person name="Zhou N."/>
            <person name="Lu J.J."/>
            <person name="Pu X.X."/>
            <person name="Wan B."/>
            <person name="Wang L."/>
            <person name="Liu S.J."/>
        </authorList>
    </citation>
    <scope>NUCLEOTIDE SEQUENCE [LARGE SCALE GENOMIC DNA]</scope>
    <source>
        <strain evidence="15 16">MT-113</strain>
    </source>
</reference>
<evidence type="ECO:0000259" key="14">
    <source>
        <dbReference type="Pfam" id="PF00890"/>
    </source>
</evidence>
<evidence type="ECO:0000313" key="16">
    <source>
        <dbReference type="Proteomes" id="UP001565220"/>
    </source>
</evidence>
<dbReference type="Gene3D" id="3.90.700.10">
    <property type="entry name" value="Succinate dehydrogenase/fumarate reductase flavoprotein, catalytic domain"/>
    <property type="match status" value="1"/>
</dbReference>
<evidence type="ECO:0000256" key="13">
    <source>
        <dbReference type="SAM" id="Phobius"/>
    </source>
</evidence>
<keyword evidence="13" id="KW-1133">Transmembrane helix</keyword>
<evidence type="ECO:0000256" key="6">
    <source>
        <dbReference type="ARBA" id="ARBA00022630"/>
    </source>
</evidence>
<dbReference type="PRINTS" id="PR00368">
    <property type="entry name" value="FADPNR"/>
</dbReference>
<evidence type="ECO:0000256" key="11">
    <source>
        <dbReference type="NCBIfam" id="TIGR00551"/>
    </source>
</evidence>
<dbReference type="EMBL" id="JBGFFE010000012">
    <property type="protein sequence ID" value="MEY8763904.1"/>
    <property type="molecule type" value="Genomic_DNA"/>
</dbReference>
<evidence type="ECO:0000256" key="1">
    <source>
        <dbReference type="ARBA" id="ARBA00001974"/>
    </source>
</evidence>
<evidence type="ECO:0000256" key="5">
    <source>
        <dbReference type="ARBA" id="ARBA00021901"/>
    </source>
</evidence>
<evidence type="ECO:0000256" key="2">
    <source>
        <dbReference type="ARBA" id="ARBA00004950"/>
    </source>
</evidence>
<keyword evidence="13" id="KW-0812">Transmembrane</keyword>
<dbReference type="Gene3D" id="1.20.58.100">
    <property type="entry name" value="Fumarate reductase/succinate dehydrogenase flavoprotein-like, C-terminal domain"/>
    <property type="match status" value="1"/>
</dbReference>
<dbReference type="NCBIfam" id="TIGR00551">
    <property type="entry name" value="nadB"/>
    <property type="match status" value="1"/>
</dbReference>
<keyword evidence="7 12" id="KW-0662">Pyridine nucleotide biosynthesis</keyword>
<dbReference type="InterPro" id="IPR036188">
    <property type="entry name" value="FAD/NAD-bd_sf"/>
</dbReference>
<evidence type="ECO:0000256" key="7">
    <source>
        <dbReference type="ARBA" id="ARBA00022642"/>
    </source>
</evidence>
<comment type="function">
    <text evidence="12">Catalyzes the oxidation of L-aspartate to iminoaspartate.</text>
</comment>
<dbReference type="EC" id="1.4.3.16" evidence="4 11"/>
<dbReference type="InterPro" id="IPR037099">
    <property type="entry name" value="Fum_R/Succ_DH_flav-like_C_sf"/>
</dbReference>
<feature type="transmembrane region" description="Helical" evidence="13">
    <location>
        <begin position="20"/>
        <end position="37"/>
    </location>
</feature>
<dbReference type="GO" id="GO:0008734">
    <property type="term" value="F:L-aspartate oxidase activity"/>
    <property type="evidence" value="ECO:0007669"/>
    <property type="project" value="UniProtKB-EC"/>
</dbReference>
<dbReference type="RefSeq" id="WP_369869020.1">
    <property type="nucleotide sequence ID" value="NZ_JBGFFE010000012.1"/>
</dbReference>
<evidence type="ECO:0000256" key="12">
    <source>
        <dbReference type="RuleBase" id="RU362049"/>
    </source>
</evidence>
<evidence type="ECO:0000313" key="15">
    <source>
        <dbReference type="EMBL" id="MEY8763904.1"/>
    </source>
</evidence>
<dbReference type="InterPro" id="IPR005288">
    <property type="entry name" value="NadB"/>
</dbReference>
<dbReference type="InterPro" id="IPR027477">
    <property type="entry name" value="Succ_DH/fumarate_Rdtase_cat_sf"/>
</dbReference>
<name>A0ABV4DXC6_9CLOT</name>
<dbReference type="Gene3D" id="3.50.50.60">
    <property type="entry name" value="FAD/NAD(P)-binding domain"/>
    <property type="match status" value="1"/>
</dbReference>
<comment type="pathway">
    <text evidence="2 12">Cofactor biosynthesis; NAD(+) biosynthesis; iminoaspartate from L-aspartate (oxidase route): step 1/1.</text>
</comment>
<evidence type="ECO:0000256" key="3">
    <source>
        <dbReference type="ARBA" id="ARBA00008562"/>
    </source>
</evidence>
<feature type="domain" description="FAD-dependent oxidoreductase 2 FAD-binding" evidence="14">
    <location>
        <begin position="19"/>
        <end position="392"/>
    </location>
</feature>
<dbReference type="PANTHER" id="PTHR42716">
    <property type="entry name" value="L-ASPARTATE OXIDASE"/>
    <property type="match status" value="1"/>
</dbReference>
<sequence>MKRYLIDFNSNLCKHKYFDVIIIGAGIAGLYTALMLPQKLKIAVLSKKEIDDSDSYMAQGGIAASIDGDDRELHVKDTVNAGCYVNDKEAVEVLVNESEQAIENLIKLGVNFDRDSNGNFYRSFEGNHSIARILHVNGDSTGKGVMEVLIKQAERAGNIDIISGIFAVDIVENEGKYCGITALHRGEPVYLGSRCCVMASGGIGQLFSKTTNVDVLTGDGIAMAIRAGIGLKDMEYVQFHPTAFYSKNKDTEGRLFLISEAVRGEGAVLKNINGKRFMKEYDSRMELAPRDIVARAIFDQMKKTSSKYVYLDATMYDEKFLRNRFKQIYRECEDNSIEMYKDYIPVTPAEHYFMGGIKVDLFSRTCMDGLYAVGECACTGVHGANRLASNSLLEALVFGNRAAQDISEKISAVKKYGLPEVKTGINLKDGGQKLDFGELEKSLKDLMEKHAGIIRNIEDLKGILKVIEDALLKMEALDLKTVEFIEAYNMYQVAGNIVISILNSKSSIGSNYVEDYSKAAR</sequence>
<evidence type="ECO:0000256" key="9">
    <source>
        <dbReference type="ARBA" id="ARBA00023002"/>
    </source>
</evidence>